<dbReference type="InterPro" id="IPR029044">
    <property type="entry name" value="Nucleotide-diphossugar_trans"/>
</dbReference>
<dbReference type="AlphaFoldDB" id="A0A0B0ICT7"/>
<evidence type="ECO:0000256" key="1">
    <source>
        <dbReference type="ARBA" id="ARBA00006739"/>
    </source>
</evidence>
<gene>
    <name evidence="5" type="ORF">LQ50_19750</name>
</gene>
<dbReference type="eggNOG" id="COG1215">
    <property type="taxonomic scope" value="Bacteria"/>
</dbReference>
<evidence type="ECO:0000259" key="4">
    <source>
        <dbReference type="Pfam" id="PF00535"/>
    </source>
</evidence>
<dbReference type="Pfam" id="PF00535">
    <property type="entry name" value="Glycos_transf_2"/>
    <property type="match status" value="1"/>
</dbReference>
<sequence>MPFSVLMSIYYKDNPTHLEEAINSIIVQTMPPAEIVLVIDGEVPHELENVIASYENNWGKLFKIVRLSTNKGLGNALEVGVKASSFDIVARMDSDDVSIESRFEKQVGCLLEHPDIDIVGSYISEFEHDINNVVSTRKVPTNDKEIKKFAKSRNPFNHMTVVFRKSSVLKSGNYKEMLWFEDYYLWARMIANGCKMLNIPESLVYARVDNGFILRRGGKRYLLNEIKLQKRFLEMGFIDLKIYYKNIMVRAPVRVLPPPFRKFVYEFSLRSK</sequence>
<dbReference type="STRING" id="333138.LQ50_19750"/>
<evidence type="ECO:0000313" key="5">
    <source>
        <dbReference type="EMBL" id="KHF38712.1"/>
    </source>
</evidence>
<dbReference type="Proteomes" id="UP000030832">
    <property type="component" value="Unassembled WGS sequence"/>
</dbReference>
<evidence type="ECO:0000313" key="6">
    <source>
        <dbReference type="Proteomes" id="UP000030832"/>
    </source>
</evidence>
<keyword evidence="6" id="KW-1185">Reference proteome</keyword>
<organism evidence="5 6">
    <name type="scientific">Halalkalibacter okhensis</name>
    <dbReference type="NCBI Taxonomy" id="333138"/>
    <lineage>
        <taxon>Bacteria</taxon>
        <taxon>Bacillati</taxon>
        <taxon>Bacillota</taxon>
        <taxon>Bacilli</taxon>
        <taxon>Bacillales</taxon>
        <taxon>Bacillaceae</taxon>
        <taxon>Halalkalibacter</taxon>
    </lineage>
</organism>
<dbReference type="SUPFAM" id="SSF53448">
    <property type="entry name" value="Nucleotide-diphospho-sugar transferases"/>
    <property type="match status" value="1"/>
</dbReference>
<dbReference type="PANTHER" id="PTHR43685">
    <property type="entry name" value="GLYCOSYLTRANSFERASE"/>
    <property type="match status" value="1"/>
</dbReference>
<comment type="similarity">
    <text evidence="1">Belongs to the glycosyltransferase 2 family.</text>
</comment>
<dbReference type="RefSeq" id="WP_034632109.1">
    <property type="nucleotide sequence ID" value="NZ_JRJU01000032.1"/>
</dbReference>
<dbReference type="EMBL" id="JRJU01000032">
    <property type="protein sequence ID" value="KHF38712.1"/>
    <property type="molecule type" value="Genomic_DNA"/>
</dbReference>
<dbReference type="InterPro" id="IPR050834">
    <property type="entry name" value="Glycosyltransf_2"/>
</dbReference>
<dbReference type="Gene3D" id="3.90.550.10">
    <property type="entry name" value="Spore Coat Polysaccharide Biosynthesis Protein SpsA, Chain A"/>
    <property type="match status" value="1"/>
</dbReference>
<keyword evidence="2" id="KW-0328">Glycosyltransferase</keyword>
<keyword evidence="3" id="KW-0808">Transferase</keyword>
<evidence type="ECO:0000256" key="3">
    <source>
        <dbReference type="ARBA" id="ARBA00022679"/>
    </source>
</evidence>
<reference evidence="5 6" key="1">
    <citation type="submission" date="2014-09" db="EMBL/GenBank/DDBJ databases">
        <title>Genome sequencing and annotation of Bacillus Okhensis strain Kh10-101T.</title>
        <authorList>
            <person name="Prakash J.S."/>
        </authorList>
    </citation>
    <scope>NUCLEOTIDE SEQUENCE [LARGE SCALE GENOMIC DNA]</scope>
    <source>
        <strain evidence="6">Kh10-101T</strain>
    </source>
</reference>
<comment type="caution">
    <text evidence="5">The sequence shown here is derived from an EMBL/GenBank/DDBJ whole genome shotgun (WGS) entry which is preliminary data.</text>
</comment>
<name>A0A0B0ICT7_9BACI</name>
<accession>A0A0B0ICT7</accession>
<dbReference type="PANTHER" id="PTHR43685:SF5">
    <property type="entry name" value="GLYCOSYLTRANSFERASE EPSE-RELATED"/>
    <property type="match status" value="1"/>
</dbReference>
<dbReference type="OrthoDB" id="9815829at2"/>
<dbReference type="InterPro" id="IPR001173">
    <property type="entry name" value="Glyco_trans_2-like"/>
</dbReference>
<evidence type="ECO:0000256" key="2">
    <source>
        <dbReference type="ARBA" id="ARBA00022676"/>
    </source>
</evidence>
<protein>
    <submittedName>
        <fullName evidence="5">Amylovoran biosynthesis protein AmsE</fullName>
    </submittedName>
</protein>
<feature type="domain" description="Glycosyltransferase 2-like" evidence="4">
    <location>
        <begin position="4"/>
        <end position="164"/>
    </location>
</feature>
<dbReference type="GO" id="GO:0016757">
    <property type="term" value="F:glycosyltransferase activity"/>
    <property type="evidence" value="ECO:0007669"/>
    <property type="project" value="UniProtKB-KW"/>
</dbReference>
<proteinExistence type="inferred from homology"/>